<name>A0ABN9WKD7_9DINO</name>
<accession>A0ABN9WKD7</accession>
<gene>
    <name evidence="1" type="ORF">PCOR1329_LOCUS67740</name>
</gene>
<proteinExistence type="predicted"/>
<protein>
    <submittedName>
        <fullName evidence="1">Uncharacterized protein</fullName>
    </submittedName>
</protein>
<reference evidence="1" key="1">
    <citation type="submission" date="2023-10" db="EMBL/GenBank/DDBJ databases">
        <authorList>
            <person name="Chen Y."/>
            <person name="Shah S."/>
            <person name="Dougan E. K."/>
            <person name="Thang M."/>
            <person name="Chan C."/>
        </authorList>
    </citation>
    <scope>NUCLEOTIDE SEQUENCE [LARGE SCALE GENOMIC DNA]</scope>
</reference>
<sequence length="52" mass="5808">DSPMCVKSLKGLQKELKDSLQLVERSARDQKAEPRADLSELHALTGLMAGRW</sequence>
<evidence type="ECO:0000313" key="2">
    <source>
        <dbReference type="Proteomes" id="UP001189429"/>
    </source>
</evidence>
<organism evidence="1 2">
    <name type="scientific">Prorocentrum cordatum</name>
    <dbReference type="NCBI Taxonomy" id="2364126"/>
    <lineage>
        <taxon>Eukaryota</taxon>
        <taxon>Sar</taxon>
        <taxon>Alveolata</taxon>
        <taxon>Dinophyceae</taxon>
        <taxon>Prorocentrales</taxon>
        <taxon>Prorocentraceae</taxon>
        <taxon>Prorocentrum</taxon>
    </lineage>
</organism>
<evidence type="ECO:0000313" key="1">
    <source>
        <dbReference type="EMBL" id="CAK0886376.1"/>
    </source>
</evidence>
<comment type="caution">
    <text evidence="1">The sequence shown here is derived from an EMBL/GenBank/DDBJ whole genome shotgun (WGS) entry which is preliminary data.</text>
</comment>
<dbReference type="Proteomes" id="UP001189429">
    <property type="component" value="Unassembled WGS sequence"/>
</dbReference>
<keyword evidence="2" id="KW-1185">Reference proteome</keyword>
<feature type="non-terminal residue" evidence="1">
    <location>
        <position position="1"/>
    </location>
</feature>
<dbReference type="EMBL" id="CAUYUJ010018795">
    <property type="protein sequence ID" value="CAK0886376.1"/>
    <property type="molecule type" value="Genomic_DNA"/>
</dbReference>